<proteinExistence type="predicted"/>
<keyword evidence="1" id="KW-0732">Signal</keyword>
<dbReference type="CDD" id="cd00063">
    <property type="entry name" value="FN3"/>
    <property type="match status" value="2"/>
</dbReference>
<dbReference type="RefSeq" id="XP_012944532.1">
    <property type="nucleotide sequence ID" value="XM_013089078.2"/>
</dbReference>
<accession>A0ABM1ABI7</accession>
<dbReference type="GeneID" id="101863063"/>
<dbReference type="Proteomes" id="UP000694888">
    <property type="component" value="Unplaced"/>
</dbReference>
<dbReference type="InterPro" id="IPR013783">
    <property type="entry name" value="Ig-like_fold"/>
</dbReference>
<gene>
    <name evidence="5" type="primary">LOC101863063</name>
</gene>
<feature type="domain" description="WAP" evidence="3">
    <location>
        <begin position="122"/>
        <end position="171"/>
    </location>
</feature>
<evidence type="ECO:0000313" key="4">
    <source>
        <dbReference type="Proteomes" id="UP000694888"/>
    </source>
</evidence>
<evidence type="ECO:0000313" key="5">
    <source>
        <dbReference type="RefSeq" id="XP_012944532.1"/>
    </source>
</evidence>
<dbReference type="CDD" id="cd00199">
    <property type="entry name" value="WAP"/>
    <property type="match status" value="1"/>
</dbReference>
<dbReference type="PROSITE" id="PS50853">
    <property type="entry name" value="FN3"/>
    <property type="match status" value="2"/>
</dbReference>
<feature type="domain" description="Fibronectin type-III" evidence="2">
    <location>
        <begin position="407"/>
        <end position="510"/>
    </location>
</feature>
<dbReference type="SMART" id="SM00217">
    <property type="entry name" value="WAP"/>
    <property type="match status" value="1"/>
</dbReference>
<evidence type="ECO:0000256" key="1">
    <source>
        <dbReference type="SAM" id="SignalP"/>
    </source>
</evidence>
<feature type="signal peptide" evidence="1">
    <location>
        <begin position="1"/>
        <end position="21"/>
    </location>
</feature>
<feature type="domain" description="Fibronectin type-III" evidence="2">
    <location>
        <begin position="278"/>
        <end position="388"/>
    </location>
</feature>
<name>A0ABM1ABI7_APLCA</name>
<dbReference type="Gene3D" id="2.60.40.10">
    <property type="entry name" value="Immunoglobulins"/>
    <property type="match status" value="3"/>
</dbReference>
<reference evidence="5" key="1">
    <citation type="submission" date="2025-08" db="UniProtKB">
        <authorList>
            <consortium name="RefSeq"/>
        </authorList>
    </citation>
    <scope>IDENTIFICATION</scope>
</reference>
<dbReference type="SUPFAM" id="SSF57256">
    <property type="entry name" value="Elafin-like"/>
    <property type="match status" value="1"/>
</dbReference>
<dbReference type="SMART" id="SM00060">
    <property type="entry name" value="FN3"/>
    <property type="match status" value="4"/>
</dbReference>
<dbReference type="InterPro" id="IPR036116">
    <property type="entry name" value="FN3_sf"/>
</dbReference>
<evidence type="ECO:0000259" key="3">
    <source>
        <dbReference type="PROSITE" id="PS51390"/>
    </source>
</evidence>
<dbReference type="PANTHER" id="PTHR14131:SF5">
    <property type="entry name" value="ANOSMIN-1"/>
    <property type="match status" value="1"/>
</dbReference>
<dbReference type="Gene3D" id="4.10.75.10">
    <property type="entry name" value="Elafin-like"/>
    <property type="match status" value="1"/>
</dbReference>
<dbReference type="InterPro" id="IPR008197">
    <property type="entry name" value="WAP_dom"/>
</dbReference>
<sequence length="713" mass="80270">MRVFATGFFLVWIFLLHQGNCNYAEVLWGQCYAFCLTRQESRHKETGDGDVETIPIPSDSAIHLCRKDRNCKWCLYACDRPRDQQYNELSSCLEDCKNPRIRHREEARQACNDSCEFVSRSAEFKFGTCPAPSAMEEFTAACVEECGRDLDCDGMNKCCGNGCGHVCHSPIDHDVFPPVPARLKFKERKDGGMLVEWNVDADSTIIKPVVFVLRWWCPYSEDVLHSITTKSRVKLKGHPHGIQPGVKCNFMVAAMNIRGSQGFSRAQNYIKNFLNPSPPLNLEKIRTRLQQDKVDVTIRWQPPMYTDGLPVARYLVFWSEKLPKASPNYVRLHMHKKAVKADSTRYTVAGLDPGTLIFVQVRAVVKWKGKSVRGKPASIFIEAYSAPRTVDEDTDTRFTGRTHGSSHIHNISVEKPKFLQSKLSAHVTWSVYPGSKLMKYMLYWSPDVCKGEARHRKTRDRLQMEATSHRREFLLFGLLPDCVYELQIHTVNSYGEQDEGRRKFFSTPSCDEAEGQGFDVVCPPKAPPPTPPDNLTVRFKLKSRCMCQAVLSWQQPQVKDGRRVNQFSVLWGPSRAPPGGGTASASSLLSSTIVYNTAPFKIQVPGNDSRACMTYLEKSKHYTAQIISQASKLKSTPAVLHFTTPDNMTPCYDMGSNFNDLKETDNSQFLGSVEGTEEVTTAAPIITTENHGLPQRSSLFVVFIIVLVGAAFA</sequence>
<dbReference type="InterPro" id="IPR036645">
    <property type="entry name" value="Elafin-like_sf"/>
</dbReference>
<dbReference type="SUPFAM" id="SSF49265">
    <property type="entry name" value="Fibronectin type III"/>
    <property type="match status" value="2"/>
</dbReference>
<protein>
    <submittedName>
        <fullName evidence="5">Anosmin-1</fullName>
    </submittedName>
</protein>
<evidence type="ECO:0000259" key="2">
    <source>
        <dbReference type="PROSITE" id="PS50853"/>
    </source>
</evidence>
<dbReference type="PROSITE" id="PS51390">
    <property type="entry name" value="WAP"/>
    <property type="match status" value="1"/>
</dbReference>
<dbReference type="InterPro" id="IPR003961">
    <property type="entry name" value="FN3_dom"/>
</dbReference>
<feature type="chain" id="PRO_5045900357" evidence="1">
    <location>
        <begin position="22"/>
        <end position="713"/>
    </location>
</feature>
<dbReference type="InterPro" id="IPR042447">
    <property type="entry name" value="Anosmin-1"/>
</dbReference>
<dbReference type="PANTHER" id="PTHR14131">
    <property type="entry name" value="ANOSMIN"/>
    <property type="match status" value="1"/>
</dbReference>
<organism evidence="4 5">
    <name type="scientific">Aplysia californica</name>
    <name type="common">California sea hare</name>
    <dbReference type="NCBI Taxonomy" id="6500"/>
    <lineage>
        <taxon>Eukaryota</taxon>
        <taxon>Metazoa</taxon>
        <taxon>Spiralia</taxon>
        <taxon>Lophotrochozoa</taxon>
        <taxon>Mollusca</taxon>
        <taxon>Gastropoda</taxon>
        <taxon>Heterobranchia</taxon>
        <taxon>Euthyneura</taxon>
        <taxon>Tectipleura</taxon>
        <taxon>Aplysiida</taxon>
        <taxon>Aplysioidea</taxon>
        <taxon>Aplysiidae</taxon>
        <taxon>Aplysia</taxon>
    </lineage>
</organism>
<keyword evidence="4" id="KW-1185">Reference proteome</keyword>
<dbReference type="Pfam" id="PF00095">
    <property type="entry name" value="WAP"/>
    <property type="match status" value="1"/>
</dbReference>